<gene>
    <name evidence="1" type="ORF">H1P_400003</name>
</gene>
<evidence type="ECO:0000313" key="2">
    <source>
        <dbReference type="Proteomes" id="UP000320055"/>
    </source>
</evidence>
<reference evidence="1 2" key="1">
    <citation type="submission" date="2019-01" db="EMBL/GenBank/DDBJ databases">
        <authorList>
            <person name="Brito A."/>
        </authorList>
    </citation>
    <scope>NUCLEOTIDE SEQUENCE [LARGE SCALE GENOMIC DNA]</scope>
    <source>
        <strain evidence="1">1</strain>
    </source>
</reference>
<dbReference type="Proteomes" id="UP000320055">
    <property type="component" value="Unassembled WGS sequence"/>
</dbReference>
<protein>
    <submittedName>
        <fullName evidence="1">Uncharacterized protein</fullName>
    </submittedName>
</protein>
<dbReference type="RefSeq" id="WP_281291119.1">
    <property type="nucleotide sequence ID" value="NZ_LR213800.1"/>
</dbReference>
<sequence>MKKQLKELKVEVDREKRAEAVAKLIKTNYFQELQQEIAEMDLD</sequence>
<keyword evidence="2" id="KW-1185">Reference proteome</keyword>
<dbReference type="EMBL" id="CAACVJ010000335">
    <property type="protein sequence ID" value="VEP16047.1"/>
    <property type="molecule type" value="Genomic_DNA"/>
</dbReference>
<proteinExistence type="predicted"/>
<name>A0A563VXE0_9CYAN</name>
<evidence type="ECO:0000313" key="1">
    <source>
        <dbReference type="EMBL" id="VEP16047.1"/>
    </source>
</evidence>
<dbReference type="AlphaFoldDB" id="A0A563VXE0"/>
<organism evidence="1 2">
    <name type="scientific">Hyella patelloides LEGE 07179</name>
    <dbReference type="NCBI Taxonomy" id="945734"/>
    <lineage>
        <taxon>Bacteria</taxon>
        <taxon>Bacillati</taxon>
        <taxon>Cyanobacteriota</taxon>
        <taxon>Cyanophyceae</taxon>
        <taxon>Pleurocapsales</taxon>
        <taxon>Hyellaceae</taxon>
        <taxon>Hyella</taxon>
    </lineage>
</organism>
<accession>A0A563VXE0</accession>